<dbReference type="EMBL" id="HACG01007010">
    <property type="protein sequence ID" value="CEK53875.1"/>
    <property type="molecule type" value="Transcribed_RNA"/>
</dbReference>
<evidence type="ECO:0000256" key="1">
    <source>
        <dbReference type="SAM" id="MobiDB-lite"/>
    </source>
</evidence>
<organism evidence="2">
    <name type="scientific">Arion vulgaris</name>
    <dbReference type="NCBI Taxonomy" id="1028688"/>
    <lineage>
        <taxon>Eukaryota</taxon>
        <taxon>Metazoa</taxon>
        <taxon>Spiralia</taxon>
        <taxon>Lophotrochozoa</taxon>
        <taxon>Mollusca</taxon>
        <taxon>Gastropoda</taxon>
        <taxon>Heterobranchia</taxon>
        <taxon>Euthyneura</taxon>
        <taxon>Panpulmonata</taxon>
        <taxon>Eupulmonata</taxon>
        <taxon>Stylommatophora</taxon>
        <taxon>Helicina</taxon>
        <taxon>Arionoidea</taxon>
        <taxon>Arionidae</taxon>
        <taxon>Arion</taxon>
    </lineage>
</organism>
<accession>A0A0B6YED9</accession>
<protein>
    <submittedName>
        <fullName evidence="2">Uncharacterized protein</fullName>
    </submittedName>
</protein>
<feature type="compositionally biased region" description="Basic and acidic residues" evidence="1">
    <location>
        <begin position="275"/>
        <end position="285"/>
    </location>
</feature>
<reference evidence="2" key="1">
    <citation type="submission" date="2014-12" db="EMBL/GenBank/DDBJ databases">
        <title>Insight into the proteome of Arion vulgaris.</title>
        <authorList>
            <person name="Aradska J."/>
            <person name="Bulat T."/>
            <person name="Smidak R."/>
            <person name="Sarate P."/>
            <person name="Gangsoo J."/>
            <person name="Sialana F."/>
            <person name="Bilban M."/>
            <person name="Lubec G."/>
        </authorList>
    </citation>
    <scope>NUCLEOTIDE SEQUENCE</scope>
    <source>
        <tissue evidence="2">Skin</tissue>
    </source>
</reference>
<feature type="region of interest" description="Disordered" evidence="1">
    <location>
        <begin position="263"/>
        <end position="285"/>
    </location>
</feature>
<sequence>ASGGKTATILTPAITTVTAALPTSTAAAGQAAAFAAATSKSAAQAKILSPVQAGLVVTQLAQGNITLRQGTPGPQTKGIPTAQASLVPTQFILQPAPGSVSSAQSSATPIIVSSASGGKGAQNIQQVMRTVLTQQGSLKPGQAAILISQPQLPQTVASSLTGLTAAQVMQAGSKTSGRGSPKGKVQPVYARIITPPPGMMKLANMTQVPTATGAPGNVSVIQTMGKLLVTSGIATHTLPSLPVVSLAVPSAIMNPAGAAGREDIVGTSKTTGVTDKMKNEGSGDS</sequence>
<evidence type="ECO:0000313" key="2">
    <source>
        <dbReference type="EMBL" id="CEK53875.1"/>
    </source>
</evidence>
<gene>
    <name evidence="2" type="primary">ORF21453</name>
</gene>
<proteinExistence type="predicted"/>
<name>A0A0B6YED9_9EUPU</name>
<feature type="non-terminal residue" evidence="2">
    <location>
        <position position="1"/>
    </location>
</feature>
<dbReference type="AlphaFoldDB" id="A0A0B6YED9"/>